<proteinExistence type="predicted"/>
<dbReference type="Proteomes" id="UP001231649">
    <property type="component" value="Chromosome 9"/>
</dbReference>
<organism evidence="1 2">
    <name type="scientific">Mythimna loreyi</name>
    <dbReference type="NCBI Taxonomy" id="667449"/>
    <lineage>
        <taxon>Eukaryota</taxon>
        <taxon>Metazoa</taxon>
        <taxon>Ecdysozoa</taxon>
        <taxon>Arthropoda</taxon>
        <taxon>Hexapoda</taxon>
        <taxon>Insecta</taxon>
        <taxon>Pterygota</taxon>
        <taxon>Neoptera</taxon>
        <taxon>Endopterygota</taxon>
        <taxon>Lepidoptera</taxon>
        <taxon>Glossata</taxon>
        <taxon>Ditrysia</taxon>
        <taxon>Noctuoidea</taxon>
        <taxon>Noctuidae</taxon>
        <taxon>Noctuinae</taxon>
        <taxon>Hadenini</taxon>
        <taxon>Mythimna</taxon>
    </lineage>
</organism>
<name>A0ACC2QYL5_9NEOP</name>
<reference evidence="1" key="1">
    <citation type="submission" date="2023-03" db="EMBL/GenBank/DDBJ databases">
        <title>Chromosome-level genomes of two armyworms, Mythimna separata and Mythimna loreyi, provide insights into the biosynthesis and reception of sex pheromones.</title>
        <authorList>
            <person name="Zhao H."/>
        </authorList>
    </citation>
    <scope>NUCLEOTIDE SEQUENCE</scope>
    <source>
        <strain evidence="1">BeijingLab</strain>
    </source>
</reference>
<comment type="caution">
    <text evidence="1">The sequence shown here is derived from an EMBL/GenBank/DDBJ whole genome shotgun (WGS) entry which is preliminary data.</text>
</comment>
<dbReference type="EMBL" id="CM056785">
    <property type="protein sequence ID" value="KAJ8728197.1"/>
    <property type="molecule type" value="Genomic_DNA"/>
</dbReference>
<protein>
    <submittedName>
        <fullName evidence="1">Uncharacterized protein</fullName>
    </submittedName>
</protein>
<accession>A0ACC2QYL5</accession>
<gene>
    <name evidence="1" type="ORF">PYW08_016582</name>
</gene>
<evidence type="ECO:0000313" key="1">
    <source>
        <dbReference type="EMBL" id="KAJ8728197.1"/>
    </source>
</evidence>
<keyword evidence="2" id="KW-1185">Reference proteome</keyword>
<sequence>MRILSILGSSVFQILSLIFVLGYLLGVLNLYFSDKNNYCIMTYMFEYPQFVRLSVPENKIYPQYGLYAYSEGRFTERARKMWFDGVPVLFLPGNSGSHMQARSLASVALRKALSKGYQYHFDFFSISYNEELSGLYGGVLQSQTKFAAASIAKILSLYKSNKYTKTVPTSVILIGHSMGGLIAKRLLAYPSTINVTSIAISLAAPLEAPVINVDAAMDDYYMLMNLEWDMYINNNIEMKQKKILLSFGNGPRDVLIPSGLTASNDSYINALTTALPGVWTSPDHVCIVWCKQLVMAINKYLFSIVDPITEQVVEDHRKLRSQANHYFQTNRSMTLNPDLPRANMSMIADAFWYEDNRRIYQISRPQIDKTTYLMIRLVAFPQNRFVAVEAVNVDDKEWIFGCNAQYTYFSYRYCKHATSLGELSRWTGAANDFGKRKLATINLHKIKEAHPDWSHVIVKVSPTRKPIVLNVDINDHASREIAVDLPSDLSFGKKVIVQETEQDSLYYELVLKDFNLIHQAYLLYVEPTASCKAAQYHVSAELHVPWAPNHENYHYFTHVKQTPMKLRLYRSNPNMTQGLDTTEHVKVTILLDPQCTYTISISSSWYLRLAQIARNYSPVLVPYTAAIILLAARSNLLHMQEHGSCISLHSSFMREGVKPYYALIFGRLGATVLLSIPALSFIFENASWQNQELRYFIKSLLVVPTYMTALGIVNIMWAAILAVMVCSSQIAHRLLFRIVWRGGSGLAEKVASGLQKLPMVVSAGLLCATPLSCGAASLVAGAAFYAFMLSKMYEEYLEDYAYKLMAKAGSIICKMFIKKKKQNNENEAETRLVKVPEPTETSLVKATEPNGKRTEDKATNMTAEIGCQGREKMENKEDEETHSDVDEDLSSLNFHMMMFSMWLTVTLVNVPALLTWARNFSYSIVLKPDTSYHTGLIMSACSTCIWQTNGPRRNLRHYESIAALLFTMAVFLLALGPLSLTIVNYGVTFMFAVITLQQVCDKEEAIKQDNTQKLDDKLENENDTNKEEIPSEKSGEEKSEENSDKKSETSEMEDALEDCDVCSESRIFTVIKRLRDKLSNTENM</sequence>
<evidence type="ECO:0000313" key="2">
    <source>
        <dbReference type="Proteomes" id="UP001231649"/>
    </source>
</evidence>